<comment type="similarity">
    <text evidence="1">Belongs to the peptidase C1 family.</text>
</comment>
<keyword evidence="2" id="KW-1015">Disulfide bond</keyword>
<dbReference type="CDD" id="cd02620">
    <property type="entry name" value="Peptidase_C1A_CathepsinB"/>
    <property type="match status" value="1"/>
</dbReference>
<gene>
    <name evidence="4" type="ORF">ANCCAN_00679</name>
</gene>
<name>A0A368H9A0_ANCCA</name>
<sequence>MWVLVALAVTAFAAKPTTVEEFLAQPVEKHVEQLTGQDFVDYINEHQSFYRAEYSPEAEAFVKSRIMDSRFLVEPRKEEVLSGVFTLPEPPERTSHVSKPIADSRLSGTRRAWPVAIAASPRQLALFATDLIGANPLVADSHLSASTLASSGQNADPLAPSVINRAVGNGSYPLLTQGTHLQKLKFSRFLLGSICSGSHVGSVMCAVEQYNKDVFFKVLISDTDILSCCGTDCGYGCEGGWPIEAFRWMGRDGVVTGGKYRQKDACRPYAFYPCGHHRDEPYYGPCPSSWPTPTCRKTCQLKYNISYEDDKYFARTPYYLPEDEKRIRQEIVMNGPLVATFKVYEDFSFYKSGIYVHKWGEQTGAHAVKVVGWGRENGTDYWLIANSWNTDWGEGGFFRIVRGTNNCEIEKDTVSARMKV</sequence>
<evidence type="ECO:0000256" key="1">
    <source>
        <dbReference type="ARBA" id="ARBA00008455"/>
    </source>
</evidence>
<dbReference type="Pfam" id="PF00112">
    <property type="entry name" value="Peptidase_C1"/>
    <property type="match status" value="1"/>
</dbReference>
<dbReference type="GO" id="GO:0006508">
    <property type="term" value="P:proteolysis"/>
    <property type="evidence" value="ECO:0007669"/>
    <property type="project" value="InterPro"/>
</dbReference>
<protein>
    <recommendedName>
        <fullName evidence="3">Peptidase C1A papain C-terminal domain-containing protein</fullName>
    </recommendedName>
</protein>
<keyword evidence="5" id="KW-1185">Reference proteome</keyword>
<accession>A0A368H9A0</accession>
<proteinExistence type="inferred from homology"/>
<dbReference type="AlphaFoldDB" id="A0A368H9A0"/>
<dbReference type="PROSITE" id="PS00640">
    <property type="entry name" value="THIOL_PROTEASE_ASN"/>
    <property type="match status" value="1"/>
</dbReference>
<dbReference type="InterPro" id="IPR025661">
    <property type="entry name" value="Pept_asp_AS"/>
</dbReference>
<dbReference type="InterPro" id="IPR025660">
    <property type="entry name" value="Pept_his_AS"/>
</dbReference>
<dbReference type="InterPro" id="IPR000668">
    <property type="entry name" value="Peptidase_C1A_C"/>
</dbReference>
<dbReference type="PROSITE" id="PS00639">
    <property type="entry name" value="THIOL_PROTEASE_HIS"/>
    <property type="match status" value="1"/>
</dbReference>
<dbReference type="SUPFAM" id="SSF54001">
    <property type="entry name" value="Cysteine proteinases"/>
    <property type="match status" value="1"/>
</dbReference>
<reference evidence="4 5" key="1">
    <citation type="submission" date="2014-10" db="EMBL/GenBank/DDBJ databases">
        <title>Draft genome of the hookworm Ancylostoma caninum.</title>
        <authorList>
            <person name="Mitreva M."/>
        </authorList>
    </citation>
    <scope>NUCLEOTIDE SEQUENCE [LARGE SCALE GENOMIC DNA]</scope>
    <source>
        <strain evidence="4 5">Baltimore</strain>
    </source>
</reference>
<evidence type="ECO:0000259" key="3">
    <source>
        <dbReference type="SMART" id="SM00645"/>
    </source>
</evidence>
<organism evidence="4 5">
    <name type="scientific">Ancylostoma caninum</name>
    <name type="common">Dog hookworm</name>
    <dbReference type="NCBI Taxonomy" id="29170"/>
    <lineage>
        <taxon>Eukaryota</taxon>
        <taxon>Metazoa</taxon>
        <taxon>Ecdysozoa</taxon>
        <taxon>Nematoda</taxon>
        <taxon>Chromadorea</taxon>
        <taxon>Rhabditida</taxon>
        <taxon>Rhabditina</taxon>
        <taxon>Rhabditomorpha</taxon>
        <taxon>Strongyloidea</taxon>
        <taxon>Ancylostomatidae</taxon>
        <taxon>Ancylostomatinae</taxon>
        <taxon>Ancylostoma</taxon>
    </lineage>
</organism>
<dbReference type="STRING" id="29170.A0A368H9A0"/>
<dbReference type="GO" id="GO:0008234">
    <property type="term" value="F:cysteine-type peptidase activity"/>
    <property type="evidence" value="ECO:0007669"/>
    <property type="project" value="InterPro"/>
</dbReference>
<evidence type="ECO:0000313" key="4">
    <source>
        <dbReference type="EMBL" id="RCN53126.1"/>
    </source>
</evidence>
<evidence type="ECO:0000313" key="5">
    <source>
        <dbReference type="Proteomes" id="UP000252519"/>
    </source>
</evidence>
<dbReference type="InterPro" id="IPR013128">
    <property type="entry name" value="Peptidase_C1A"/>
</dbReference>
<dbReference type="Gene3D" id="3.90.70.10">
    <property type="entry name" value="Cysteine proteinases"/>
    <property type="match status" value="1"/>
</dbReference>
<dbReference type="EMBL" id="JOJR01000003">
    <property type="protein sequence ID" value="RCN53126.1"/>
    <property type="molecule type" value="Genomic_DNA"/>
</dbReference>
<comment type="caution">
    <text evidence="4">The sequence shown here is derived from an EMBL/GenBank/DDBJ whole genome shotgun (WGS) entry which is preliminary data.</text>
</comment>
<feature type="domain" description="Peptidase C1A papain C-terminal" evidence="3">
    <location>
        <begin position="181"/>
        <end position="417"/>
    </location>
</feature>
<dbReference type="SMART" id="SM00645">
    <property type="entry name" value="Pept_C1"/>
    <property type="match status" value="1"/>
</dbReference>
<evidence type="ECO:0000256" key="2">
    <source>
        <dbReference type="ARBA" id="ARBA00023157"/>
    </source>
</evidence>
<dbReference type="Proteomes" id="UP000252519">
    <property type="component" value="Unassembled WGS sequence"/>
</dbReference>
<dbReference type="InterPro" id="IPR038765">
    <property type="entry name" value="Papain-like_cys_pep_sf"/>
</dbReference>
<dbReference type="PANTHER" id="PTHR12411">
    <property type="entry name" value="CYSTEINE PROTEASE FAMILY C1-RELATED"/>
    <property type="match status" value="1"/>
</dbReference>